<feature type="domain" description="RING-type" evidence="7">
    <location>
        <begin position="14"/>
        <end position="54"/>
    </location>
</feature>
<evidence type="ECO:0000256" key="1">
    <source>
        <dbReference type="ARBA" id="ARBA00022723"/>
    </source>
</evidence>
<dbReference type="PROSITE" id="PS50188">
    <property type="entry name" value="B302_SPRY"/>
    <property type="match status" value="1"/>
</dbReference>
<evidence type="ECO:0000256" key="5">
    <source>
        <dbReference type="SAM" id="Coils"/>
    </source>
</evidence>
<dbReference type="SMART" id="SM00184">
    <property type="entry name" value="RING"/>
    <property type="match status" value="1"/>
</dbReference>
<dbReference type="InterPro" id="IPR013083">
    <property type="entry name" value="Znf_RING/FYVE/PHD"/>
</dbReference>
<dbReference type="SUPFAM" id="SSF57850">
    <property type="entry name" value="RING/U-box"/>
    <property type="match status" value="1"/>
</dbReference>
<dbReference type="SMART" id="SM00449">
    <property type="entry name" value="SPRY"/>
    <property type="match status" value="1"/>
</dbReference>
<dbReference type="InterPro" id="IPR043136">
    <property type="entry name" value="B30.2/SPRY_sf"/>
</dbReference>
<dbReference type="InterPro" id="IPR003879">
    <property type="entry name" value="Butyrophylin_SPRY"/>
</dbReference>
<dbReference type="InterPro" id="IPR003877">
    <property type="entry name" value="SPRY_dom"/>
</dbReference>
<dbReference type="InterPro" id="IPR013320">
    <property type="entry name" value="ConA-like_dom_sf"/>
</dbReference>
<dbReference type="PROSITE" id="PS00518">
    <property type="entry name" value="ZF_RING_1"/>
    <property type="match status" value="1"/>
</dbReference>
<dbReference type="GO" id="GO:0008270">
    <property type="term" value="F:zinc ion binding"/>
    <property type="evidence" value="ECO:0007669"/>
    <property type="project" value="UniProtKB-KW"/>
</dbReference>
<dbReference type="Gene3D" id="3.30.40.10">
    <property type="entry name" value="Zinc/RING finger domain, C3HC4 (zinc finger)"/>
    <property type="match status" value="1"/>
</dbReference>
<dbReference type="InterPro" id="IPR001841">
    <property type="entry name" value="Znf_RING"/>
</dbReference>
<dbReference type="PRINTS" id="PR01407">
    <property type="entry name" value="BUTYPHLNCDUF"/>
</dbReference>
<dbReference type="RefSeq" id="XP_030641269.1">
    <property type="nucleotide sequence ID" value="XM_030785409.1"/>
</dbReference>
<evidence type="ECO:0000313" key="10">
    <source>
        <dbReference type="Proteomes" id="UP000504632"/>
    </source>
</evidence>
<dbReference type="InterPro" id="IPR001870">
    <property type="entry name" value="B30.2/SPRY"/>
</dbReference>
<evidence type="ECO:0000259" key="9">
    <source>
        <dbReference type="PROSITE" id="PS50188"/>
    </source>
</evidence>
<keyword evidence="3" id="KW-0862">Zinc</keyword>
<feature type="compositionally biased region" description="Acidic residues" evidence="6">
    <location>
        <begin position="479"/>
        <end position="492"/>
    </location>
</feature>
<keyword evidence="1" id="KW-0479">Metal-binding</keyword>
<dbReference type="AlphaFoldDB" id="A0A6J2WA84"/>
<gene>
    <name evidence="11" type="primary">LOC115821599</name>
</gene>
<dbReference type="PANTHER" id="PTHR24103">
    <property type="entry name" value="E3 UBIQUITIN-PROTEIN LIGASE TRIM"/>
    <property type="match status" value="1"/>
</dbReference>
<evidence type="ECO:0000256" key="4">
    <source>
        <dbReference type="PROSITE-ProRule" id="PRU00024"/>
    </source>
</evidence>
<evidence type="ECO:0000256" key="3">
    <source>
        <dbReference type="ARBA" id="ARBA00022833"/>
    </source>
</evidence>
<protein>
    <submittedName>
        <fullName evidence="11">Tripartite motif-containing protein 35</fullName>
    </submittedName>
</protein>
<dbReference type="Gene3D" id="3.30.160.60">
    <property type="entry name" value="Classic Zinc Finger"/>
    <property type="match status" value="1"/>
</dbReference>
<feature type="domain" description="B30.2/SPRY" evidence="9">
    <location>
        <begin position="274"/>
        <end position="466"/>
    </location>
</feature>
<evidence type="ECO:0000259" key="7">
    <source>
        <dbReference type="PROSITE" id="PS50089"/>
    </source>
</evidence>
<sequence length="797" mass="90921">MASKALLSEEDFSCPVCRDIFKDPVLLSCSHSMCKDCLQQFWKNNDSKECPVCKRRSSRDLPPPNMALKNLCETFLQKRSEESSVESVETCSLHSEKLKLFCLEDKQLVCEACQTSDKHINHKFCSINEAACEYREDLLTALKPLQEKLKNFKDMKQNWTKTTDHIKNQTAHTEWQIKEEFKRLHRFLRDEETARITALREEEEQKSQMMKEKIAEINSEISSLSQTVRAIENVIRTDDTSLLKDFKTTIKRAQCTLQDPQMLSGALINVAKHLGNLKFRVWEKMQDIVQYTPVILDPNTAKPYLIFSEDLTSVRFSDDYQQLPDNLERFDGFVCVLGSESFNSGTHCWDVDVGDNIDWCLGVTTESNQRKGYTFFNTGVWSMWLYDGKYWSKASGGSDSQLTVNSKLQRIRVELDWDTGKLSFSDPLNNTHLHTFTHTFAEKMFPFFSCKCKLSPLRILPVKFCVTVELLRSNRSPPDSDDSSDITDSEDAQSDHSSSPILQQSLRQKEFSKPAPQQFPSQSDTKSSSSMRQQACTDRSNILTSNDLNPPEIQCIVVEHVIKNDGFTTRSKWLGSFSGKLPKPPGDADFDTWCTHVDLLFQDCIPLDVQQRKILESLLLPASDVVKQLGSAAHPRDYVKLLESAYGLVEDGDEIFARFLNTHQNPGEKASDYLQRLQTLLSTAVRRNGIKQKSSNRQLLKQVQRGCWDHSLILTLQLDLRTRTPPDFAELLLQLRAEEDRRATKLERMHRHAVGQSSAGISNNPHLTILLLIQGCTETMEASVCMQNVGQPRIGEP</sequence>
<dbReference type="InterPro" id="IPR050143">
    <property type="entry name" value="TRIM/RBCC"/>
</dbReference>
<dbReference type="SUPFAM" id="SSF49899">
    <property type="entry name" value="Concanavalin A-like lectins/glucanases"/>
    <property type="match status" value="1"/>
</dbReference>
<dbReference type="Proteomes" id="UP000504632">
    <property type="component" value="Chromosome 9"/>
</dbReference>
<dbReference type="InterPro" id="IPR048270">
    <property type="entry name" value="PNMA_C"/>
</dbReference>
<dbReference type="Pfam" id="PF00643">
    <property type="entry name" value="zf-B_box"/>
    <property type="match status" value="1"/>
</dbReference>
<dbReference type="InterPro" id="IPR027370">
    <property type="entry name" value="Znf-RING_euk"/>
</dbReference>
<keyword evidence="5" id="KW-0175">Coiled coil</keyword>
<feature type="compositionally biased region" description="Polar residues" evidence="6">
    <location>
        <begin position="495"/>
        <end position="506"/>
    </location>
</feature>
<evidence type="ECO:0000256" key="2">
    <source>
        <dbReference type="ARBA" id="ARBA00022771"/>
    </source>
</evidence>
<dbReference type="InterPro" id="IPR000315">
    <property type="entry name" value="Znf_B-box"/>
</dbReference>
<organism evidence="10 11">
    <name type="scientific">Chanos chanos</name>
    <name type="common">Milkfish</name>
    <name type="synonym">Mugil chanos</name>
    <dbReference type="NCBI Taxonomy" id="29144"/>
    <lineage>
        <taxon>Eukaryota</taxon>
        <taxon>Metazoa</taxon>
        <taxon>Chordata</taxon>
        <taxon>Craniata</taxon>
        <taxon>Vertebrata</taxon>
        <taxon>Euteleostomi</taxon>
        <taxon>Actinopterygii</taxon>
        <taxon>Neopterygii</taxon>
        <taxon>Teleostei</taxon>
        <taxon>Ostariophysi</taxon>
        <taxon>Gonorynchiformes</taxon>
        <taxon>Chanidae</taxon>
        <taxon>Chanos</taxon>
    </lineage>
</organism>
<dbReference type="Pfam" id="PF13445">
    <property type="entry name" value="zf-RING_UBOX"/>
    <property type="match status" value="1"/>
</dbReference>
<dbReference type="PROSITE" id="PS50089">
    <property type="entry name" value="ZF_RING_2"/>
    <property type="match status" value="1"/>
</dbReference>
<dbReference type="OrthoDB" id="10068144at2759"/>
<proteinExistence type="predicted"/>
<dbReference type="SMART" id="SM00589">
    <property type="entry name" value="PRY"/>
    <property type="match status" value="1"/>
</dbReference>
<name>A0A6J2WA84_CHACN</name>
<dbReference type="InterPro" id="IPR006574">
    <property type="entry name" value="PRY"/>
</dbReference>
<dbReference type="GeneID" id="115821599"/>
<feature type="domain" description="B box-type" evidence="8">
    <location>
        <begin position="86"/>
        <end position="127"/>
    </location>
</feature>
<dbReference type="Pfam" id="PF14893">
    <property type="entry name" value="PNMA"/>
    <property type="match status" value="1"/>
</dbReference>
<dbReference type="CDD" id="cd12893">
    <property type="entry name" value="SPRY_PRY_TRIM35"/>
    <property type="match status" value="1"/>
</dbReference>
<evidence type="ECO:0000256" key="6">
    <source>
        <dbReference type="SAM" id="MobiDB-lite"/>
    </source>
</evidence>
<reference evidence="11" key="1">
    <citation type="submission" date="2025-08" db="UniProtKB">
        <authorList>
            <consortium name="RefSeq"/>
        </authorList>
    </citation>
    <scope>IDENTIFICATION</scope>
</reference>
<dbReference type="FunFam" id="2.60.120.920:FF:000004">
    <property type="entry name" value="Butyrophilin subfamily 1 member A1"/>
    <property type="match status" value="1"/>
</dbReference>
<evidence type="ECO:0000313" key="11">
    <source>
        <dbReference type="RefSeq" id="XP_030641269.1"/>
    </source>
</evidence>
<dbReference type="Pfam" id="PF00622">
    <property type="entry name" value="SPRY"/>
    <property type="match status" value="1"/>
</dbReference>
<feature type="compositionally biased region" description="Polar residues" evidence="6">
    <location>
        <begin position="518"/>
        <end position="543"/>
    </location>
</feature>
<dbReference type="Gene3D" id="2.60.120.920">
    <property type="match status" value="1"/>
</dbReference>
<feature type="coiled-coil region" evidence="5">
    <location>
        <begin position="200"/>
        <end position="234"/>
    </location>
</feature>
<dbReference type="PROSITE" id="PS50119">
    <property type="entry name" value="ZF_BBOX"/>
    <property type="match status" value="1"/>
</dbReference>
<feature type="region of interest" description="Disordered" evidence="6">
    <location>
        <begin position="474"/>
        <end position="543"/>
    </location>
</feature>
<keyword evidence="10" id="KW-1185">Reference proteome</keyword>
<dbReference type="SUPFAM" id="SSF57845">
    <property type="entry name" value="B-box zinc-binding domain"/>
    <property type="match status" value="1"/>
</dbReference>
<evidence type="ECO:0000259" key="8">
    <source>
        <dbReference type="PROSITE" id="PS50119"/>
    </source>
</evidence>
<keyword evidence="2 4" id="KW-0863">Zinc-finger</keyword>
<dbReference type="Pfam" id="PF13765">
    <property type="entry name" value="PRY"/>
    <property type="match status" value="1"/>
</dbReference>
<dbReference type="SMART" id="SM00336">
    <property type="entry name" value="BBOX"/>
    <property type="match status" value="1"/>
</dbReference>
<dbReference type="InParanoid" id="A0A6J2WA84"/>
<dbReference type="InterPro" id="IPR017907">
    <property type="entry name" value="Znf_RING_CS"/>
</dbReference>
<accession>A0A6J2WA84</accession>